<dbReference type="RefSeq" id="WP_189226470.1">
    <property type="nucleotide sequence ID" value="NZ_BMRG01000016.1"/>
</dbReference>
<name>A0A918EGW4_9PSEU</name>
<accession>A0A918EGW4</accession>
<dbReference type="PANTHER" id="PTHR43649:SF32">
    <property type="entry name" value="SUGAR BINDING SECRETED PROTEIN"/>
    <property type="match status" value="1"/>
</dbReference>
<evidence type="ECO:0000313" key="1">
    <source>
        <dbReference type="EMBL" id="GGP76432.1"/>
    </source>
</evidence>
<dbReference type="PANTHER" id="PTHR43649">
    <property type="entry name" value="ARABINOSE-BINDING PROTEIN-RELATED"/>
    <property type="match status" value="1"/>
</dbReference>
<reference evidence="1" key="2">
    <citation type="submission" date="2020-09" db="EMBL/GenBank/DDBJ databases">
        <authorList>
            <person name="Sun Q."/>
            <person name="Ohkuma M."/>
        </authorList>
    </citation>
    <scope>NUCLEOTIDE SEQUENCE</scope>
    <source>
        <strain evidence="1">JCM 3313</strain>
    </source>
</reference>
<dbReference type="AlphaFoldDB" id="A0A918EGW4"/>
<reference evidence="1" key="1">
    <citation type="journal article" date="2014" name="Int. J. Syst. Evol. Microbiol.">
        <title>Complete genome sequence of Corynebacterium casei LMG S-19264T (=DSM 44701T), isolated from a smear-ripened cheese.</title>
        <authorList>
            <consortium name="US DOE Joint Genome Institute (JGI-PGF)"/>
            <person name="Walter F."/>
            <person name="Albersmeier A."/>
            <person name="Kalinowski J."/>
            <person name="Ruckert C."/>
        </authorList>
    </citation>
    <scope>NUCLEOTIDE SEQUENCE</scope>
    <source>
        <strain evidence="1">JCM 3313</strain>
    </source>
</reference>
<dbReference type="PROSITE" id="PS51257">
    <property type="entry name" value="PROKAR_LIPOPROTEIN"/>
    <property type="match status" value="1"/>
</dbReference>
<organism evidence="1 2">
    <name type="scientific">Saccharothrix coeruleofusca</name>
    <dbReference type="NCBI Taxonomy" id="33919"/>
    <lineage>
        <taxon>Bacteria</taxon>
        <taxon>Bacillati</taxon>
        <taxon>Actinomycetota</taxon>
        <taxon>Actinomycetes</taxon>
        <taxon>Pseudonocardiales</taxon>
        <taxon>Pseudonocardiaceae</taxon>
        <taxon>Saccharothrix</taxon>
    </lineage>
</organism>
<gene>
    <name evidence="1" type="primary">cebE</name>
    <name evidence="1" type="ORF">GCM10010185_57690</name>
</gene>
<dbReference type="InterPro" id="IPR050490">
    <property type="entry name" value="Bact_solute-bd_prot1"/>
</dbReference>
<comment type="caution">
    <text evidence="1">The sequence shown here is derived from an EMBL/GenBank/DDBJ whole genome shotgun (WGS) entry which is preliminary data.</text>
</comment>
<dbReference type="Gene3D" id="3.40.190.10">
    <property type="entry name" value="Periplasmic binding protein-like II"/>
    <property type="match status" value="1"/>
</dbReference>
<proteinExistence type="predicted"/>
<dbReference type="Proteomes" id="UP000639606">
    <property type="component" value="Unassembled WGS sequence"/>
</dbReference>
<dbReference type="EMBL" id="BMRG01000016">
    <property type="protein sequence ID" value="GGP76432.1"/>
    <property type="molecule type" value="Genomic_DNA"/>
</dbReference>
<protein>
    <submittedName>
        <fullName evidence="1">Sugar ABC transporter substrate-binding protein</fullName>
    </submittedName>
</protein>
<keyword evidence="2" id="KW-1185">Reference proteome</keyword>
<evidence type="ECO:0000313" key="2">
    <source>
        <dbReference type="Proteomes" id="UP000639606"/>
    </source>
</evidence>
<sequence length="427" mass="46198">MALRRGATVGRVRAGRSLLVVAALVLAGCGTGAGQDGKLRLTVATFGEFGYEPLFAEYERANPGIDVVGRVADFDSHHKGLITALAAGRGAADVVAVEEQYMPRLRQSTDKFADLAQFGAGELRDRWVPWKWAQGVSGETVVGLGTDMGGLAMCYRRDLFARAGLPTDRDQVAALWPTWEHYAELAERFAQRVDDAEFVDSAGAVYTAVLNQAEENYFAKSDDSFIGDTNPNVRRAFRIAGGIGAKGWTARVTTFTQPWNAAINQGRFATTTCPAWMLAQIEQAGGPEGAGRWDVTAIPGGAGNWGGSYLTVPSQGAHQRESYRLAEWLTAPQQQKKLFVQAGILPSQPEVYQDPVVLEHRDPYFGDAPVGRLFAASSDSVRPNHRGVRDADVRPVFGQALGRVEDGAQTVDQAWEQAVREAKTILG</sequence>
<dbReference type="SUPFAM" id="SSF53850">
    <property type="entry name" value="Periplasmic binding protein-like II"/>
    <property type="match status" value="1"/>
</dbReference>
<dbReference type="Pfam" id="PF13416">
    <property type="entry name" value="SBP_bac_8"/>
    <property type="match status" value="1"/>
</dbReference>
<dbReference type="InterPro" id="IPR006059">
    <property type="entry name" value="SBP"/>
</dbReference>